<evidence type="ECO:0000313" key="3">
    <source>
        <dbReference type="EMBL" id="MCF6139363.1"/>
    </source>
</evidence>
<accession>A0ABS9H333</accession>
<dbReference type="InterPro" id="IPR005182">
    <property type="entry name" value="YdbS-like_PH"/>
</dbReference>
<gene>
    <name evidence="3" type="ORF">L2716_16680</name>
</gene>
<organism evidence="3 4">
    <name type="scientific">Pseudalkalibacillus berkeleyi</name>
    <dbReference type="NCBI Taxonomy" id="1069813"/>
    <lineage>
        <taxon>Bacteria</taxon>
        <taxon>Bacillati</taxon>
        <taxon>Bacillota</taxon>
        <taxon>Bacilli</taxon>
        <taxon>Bacillales</taxon>
        <taxon>Fictibacillaceae</taxon>
        <taxon>Pseudalkalibacillus</taxon>
    </lineage>
</organism>
<proteinExistence type="predicted"/>
<dbReference type="PANTHER" id="PTHR34473">
    <property type="entry name" value="UPF0699 TRANSMEMBRANE PROTEIN YDBS"/>
    <property type="match status" value="1"/>
</dbReference>
<evidence type="ECO:0000259" key="2">
    <source>
        <dbReference type="Pfam" id="PF03703"/>
    </source>
</evidence>
<dbReference type="Proteomes" id="UP001649381">
    <property type="component" value="Unassembled WGS sequence"/>
</dbReference>
<dbReference type="Pfam" id="PF03703">
    <property type="entry name" value="bPH_2"/>
    <property type="match status" value="1"/>
</dbReference>
<reference evidence="3 4" key="1">
    <citation type="submission" date="2022-01" db="EMBL/GenBank/DDBJ databases">
        <title>Alkalihalobacillus sp. EGI L200015, a novel bacterium isolated from a salt lake sediment.</title>
        <authorList>
            <person name="Gao L."/>
            <person name="Fang B.-Z."/>
            <person name="Li W.-J."/>
        </authorList>
    </citation>
    <scope>NUCLEOTIDE SEQUENCE [LARGE SCALE GENOMIC DNA]</scope>
    <source>
        <strain evidence="3 4">KCTC 12718</strain>
    </source>
</reference>
<keyword evidence="1" id="KW-0472">Membrane</keyword>
<keyword evidence="1" id="KW-0812">Transmembrane</keyword>
<name>A0ABS9H333_9BACL</name>
<feature type="transmembrane region" description="Helical" evidence="1">
    <location>
        <begin position="21"/>
        <end position="40"/>
    </location>
</feature>
<sequence length="159" mass="18403">MRYEPSNQIAKRALTVWRLNGIFNSLIFLLASIGSVVLVVLTEVPFWVSVIAIILSVIVSYIMIQVVPKIRYRVWRYEVREYEIELKYGLFIIRRVLIPMIRVQHVDTKQGPLLRHYDLSSVTISTAATVHEIPALDNETADQVRDYISQMARVTEEDV</sequence>
<feature type="transmembrane region" description="Helical" evidence="1">
    <location>
        <begin position="46"/>
        <end position="67"/>
    </location>
</feature>
<keyword evidence="1" id="KW-1133">Transmembrane helix</keyword>
<dbReference type="EMBL" id="JAKIJS010000003">
    <property type="protein sequence ID" value="MCF6139363.1"/>
    <property type="molecule type" value="Genomic_DNA"/>
</dbReference>
<evidence type="ECO:0000313" key="4">
    <source>
        <dbReference type="Proteomes" id="UP001649381"/>
    </source>
</evidence>
<protein>
    <submittedName>
        <fullName evidence="3">PH domain-containing protein</fullName>
    </submittedName>
</protein>
<evidence type="ECO:0000256" key="1">
    <source>
        <dbReference type="SAM" id="Phobius"/>
    </source>
</evidence>
<dbReference type="RefSeq" id="WP_236338130.1">
    <property type="nucleotide sequence ID" value="NZ_JAKIJS010000003.1"/>
</dbReference>
<feature type="domain" description="YdbS-like PH" evidence="2">
    <location>
        <begin position="72"/>
        <end position="148"/>
    </location>
</feature>
<dbReference type="PANTHER" id="PTHR34473:SF2">
    <property type="entry name" value="UPF0699 TRANSMEMBRANE PROTEIN YDBT"/>
    <property type="match status" value="1"/>
</dbReference>
<keyword evidence="4" id="KW-1185">Reference proteome</keyword>
<comment type="caution">
    <text evidence="3">The sequence shown here is derived from an EMBL/GenBank/DDBJ whole genome shotgun (WGS) entry which is preliminary data.</text>
</comment>